<dbReference type="SUPFAM" id="SSF51735">
    <property type="entry name" value="NAD(P)-binding Rossmann-fold domains"/>
    <property type="match status" value="1"/>
</dbReference>
<evidence type="ECO:0000313" key="2">
    <source>
        <dbReference type="EMBL" id="MEV0969201.1"/>
    </source>
</evidence>
<dbReference type="InterPro" id="IPR013149">
    <property type="entry name" value="ADH-like_C"/>
</dbReference>
<organism evidence="2 3">
    <name type="scientific">Microtetraspora glauca</name>
    <dbReference type="NCBI Taxonomy" id="1996"/>
    <lineage>
        <taxon>Bacteria</taxon>
        <taxon>Bacillati</taxon>
        <taxon>Actinomycetota</taxon>
        <taxon>Actinomycetes</taxon>
        <taxon>Streptosporangiales</taxon>
        <taxon>Streptosporangiaceae</taxon>
        <taxon>Microtetraspora</taxon>
    </lineage>
</organism>
<dbReference type="SMART" id="SM00829">
    <property type="entry name" value="PKS_ER"/>
    <property type="match status" value="1"/>
</dbReference>
<dbReference type="RefSeq" id="WP_358132099.1">
    <property type="nucleotide sequence ID" value="NZ_JBFALK010000005.1"/>
</dbReference>
<gene>
    <name evidence="2" type="ORF">AB0I59_11245</name>
</gene>
<comment type="caution">
    <text evidence="2">The sequence shown here is derived from an EMBL/GenBank/DDBJ whole genome shotgun (WGS) entry which is preliminary data.</text>
</comment>
<dbReference type="InterPro" id="IPR020843">
    <property type="entry name" value="ER"/>
</dbReference>
<dbReference type="Pfam" id="PF08240">
    <property type="entry name" value="ADH_N"/>
    <property type="match status" value="1"/>
</dbReference>
<accession>A0ABV3GC39</accession>
<dbReference type="InterPro" id="IPR013154">
    <property type="entry name" value="ADH-like_N"/>
</dbReference>
<protein>
    <submittedName>
        <fullName evidence="2">Zinc-binding dehydrogenase</fullName>
    </submittedName>
</protein>
<dbReference type="InterPro" id="IPR036291">
    <property type="entry name" value="NAD(P)-bd_dom_sf"/>
</dbReference>
<name>A0ABV3GC39_MICGL</name>
<dbReference type="SUPFAM" id="SSF50129">
    <property type="entry name" value="GroES-like"/>
    <property type="match status" value="1"/>
</dbReference>
<reference evidence="2 3" key="1">
    <citation type="submission" date="2024-06" db="EMBL/GenBank/DDBJ databases">
        <title>The Natural Products Discovery Center: Release of the First 8490 Sequenced Strains for Exploring Actinobacteria Biosynthetic Diversity.</title>
        <authorList>
            <person name="Kalkreuter E."/>
            <person name="Kautsar S.A."/>
            <person name="Yang D."/>
            <person name="Bader C.D."/>
            <person name="Teijaro C.N."/>
            <person name="Fluegel L."/>
            <person name="Davis C.M."/>
            <person name="Simpson J.R."/>
            <person name="Lauterbach L."/>
            <person name="Steele A.D."/>
            <person name="Gui C."/>
            <person name="Meng S."/>
            <person name="Li G."/>
            <person name="Viehrig K."/>
            <person name="Ye F."/>
            <person name="Su P."/>
            <person name="Kiefer A.F."/>
            <person name="Nichols A."/>
            <person name="Cepeda A.J."/>
            <person name="Yan W."/>
            <person name="Fan B."/>
            <person name="Jiang Y."/>
            <person name="Adhikari A."/>
            <person name="Zheng C.-J."/>
            <person name="Schuster L."/>
            <person name="Cowan T.M."/>
            <person name="Smanski M.J."/>
            <person name="Chevrette M.G."/>
            <person name="De Carvalho L.P.S."/>
            <person name="Shen B."/>
        </authorList>
    </citation>
    <scope>NUCLEOTIDE SEQUENCE [LARGE SCALE GENOMIC DNA]</scope>
    <source>
        <strain evidence="2 3">NPDC050100</strain>
    </source>
</reference>
<dbReference type="Proteomes" id="UP001551675">
    <property type="component" value="Unassembled WGS sequence"/>
</dbReference>
<dbReference type="InterPro" id="IPR011032">
    <property type="entry name" value="GroES-like_sf"/>
</dbReference>
<dbReference type="InterPro" id="IPR051397">
    <property type="entry name" value="Zn-ADH-like_protein"/>
</dbReference>
<dbReference type="PANTHER" id="PTHR43677:SF4">
    <property type="entry name" value="QUINONE OXIDOREDUCTASE-LIKE PROTEIN 2"/>
    <property type="match status" value="1"/>
</dbReference>
<dbReference type="PANTHER" id="PTHR43677">
    <property type="entry name" value="SHORT-CHAIN DEHYDROGENASE/REDUCTASE"/>
    <property type="match status" value="1"/>
</dbReference>
<dbReference type="Pfam" id="PF00107">
    <property type="entry name" value="ADH_zinc_N"/>
    <property type="match status" value="1"/>
</dbReference>
<proteinExistence type="predicted"/>
<sequence>MRRIRYHAYGGPEVLVMEEAEPPVPGPGQVRIRAEAIGANFVDVKFRQGPDTGGIYRRELPAVLTGDVVGTIDAVGPGVGADLVGRRVATLAEDAFADQVLADAEWLAPVPDGIDDATASMLPMGAPVALGALRTARLSPGETVLVHAATGGIGHLAVQLAKIAGATVIATAGSPAKLDFARALGADAAVDYSAANWPERVREIAPGGVDVVLDSVGGGVLRSSLDLLAPFGRAVVYGAASGEVTDIPVMSLFAVRSVTGFSLLAWRAAAPKQAREDMDEAARHAVEGRLRATLHARLPLTEAAEAHRILESRSQLGRVLLIP</sequence>
<feature type="domain" description="Enoyl reductase (ER)" evidence="1">
    <location>
        <begin position="10"/>
        <end position="321"/>
    </location>
</feature>
<dbReference type="EMBL" id="JBFALK010000005">
    <property type="protein sequence ID" value="MEV0969201.1"/>
    <property type="molecule type" value="Genomic_DNA"/>
</dbReference>
<dbReference type="Gene3D" id="3.40.50.720">
    <property type="entry name" value="NAD(P)-binding Rossmann-like Domain"/>
    <property type="match status" value="1"/>
</dbReference>
<keyword evidence="3" id="KW-1185">Reference proteome</keyword>
<evidence type="ECO:0000313" key="3">
    <source>
        <dbReference type="Proteomes" id="UP001551675"/>
    </source>
</evidence>
<evidence type="ECO:0000259" key="1">
    <source>
        <dbReference type="SMART" id="SM00829"/>
    </source>
</evidence>
<dbReference type="Gene3D" id="3.90.180.10">
    <property type="entry name" value="Medium-chain alcohol dehydrogenases, catalytic domain"/>
    <property type="match status" value="1"/>
</dbReference>